<keyword evidence="2" id="KW-1185">Reference proteome</keyword>
<dbReference type="Gene3D" id="3.40.50.300">
    <property type="entry name" value="P-loop containing nucleotide triphosphate hydrolases"/>
    <property type="match status" value="1"/>
</dbReference>
<name>A0A420VE88_9BACI</name>
<gene>
    <name evidence="1" type="ORF">Cdeb_01350</name>
</gene>
<comment type="caution">
    <text evidence="1">The sequence shown here is derived from an EMBL/GenBank/DDBJ whole genome shotgun (WGS) entry which is preliminary data.</text>
</comment>
<sequence length="475" mass="54813">MKRVLLATGHELLDQHIRKFEGYTVEHAIYNRSELLEAVQFFQPEMLVVSDYLTGSETLIELIIEAKRMYPETEIVYITTKVNPNDTDRTNQLASLVMVGVYPVLVDKALTPARVKQMMDNPPKREEVDWLLQYYRKSAKKKDDLFELKLEEQDVQDLEEEGYPNVFLISSIKPGSGKSFVSVNVAMTIAKFGKKKEDGKPPRVALIEADLQNLSLGTLLGFKDDDERNLKTAMDAIATIITKDNELIDDRRKVDEVDEFVASCFKPQYLVKNLEALVGSQLAMEELENIRPIHYSYLIDLAADLYDVVIIDSNSNLAHTTTLPVLQLSNRAYYIINLDFNNIRNNVRYKNTLKGLGVLDKVRYILNEDYNVDYMRMYNLEEPEELQFTAEAVEESGFDIRGRIPIIPKAVFLNRLFESMPICLDNEPYTVLPRLEIAKIANEMWPIDNLEFLQNEWDNQLKRLYGKKKGIFRRG</sequence>
<evidence type="ECO:0000313" key="2">
    <source>
        <dbReference type="Proteomes" id="UP000286235"/>
    </source>
</evidence>
<dbReference type="AlphaFoldDB" id="A0A420VE88"/>
<dbReference type="InterPro" id="IPR027417">
    <property type="entry name" value="P-loop_NTPase"/>
</dbReference>
<organism evidence="1 2">
    <name type="scientific">Caldibacillus debilis GB1</name>
    <dbReference type="NCBI Taxonomy" id="1339248"/>
    <lineage>
        <taxon>Bacteria</taxon>
        <taxon>Bacillati</taxon>
        <taxon>Bacillota</taxon>
        <taxon>Bacilli</taxon>
        <taxon>Bacillales</taxon>
        <taxon>Bacillaceae</taxon>
        <taxon>Caldibacillus</taxon>
    </lineage>
</organism>
<accession>A0A420VE88</accession>
<dbReference type="SUPFAM" id="SSF52540">
    <property type="entry name" value="P-loop containing nucleoside triphosphate hydrolases"/>
    <property type="match status" value="1"/>
</dbReference>
<protein>
    <submittedName>
        <fullName evidence="1">AAA domain</fullName>
    </submittedName>
</protein>
<dbReference type="RefSeq" id="WP_120669408.1">
    <property type="nucleotide sequence ID" value="NZ_AZRV01000035.1"/>
</dbReference>
<dbReference type="Proteomes" id="UP000286235">
    <property type="component" value="Unassembled WGS sequence"/>
</dbReference>
<proteinExistence type="predicted"/>
<evidence type="ECO:0000313" key="1">
    <source>
        <dbReference type="EMBL" id="RKO61855.1"/>
    </source>
</evidence>
<reference evidence="1 2" key="1">
    <citation type="submission" date="2013-12" db="EMBL/GenBank/DDBJ databases">
        <title>Genome and proteome characterization of Caldibacillus debilis GB1 derived from a cellulolytic aero-tolerant co-culture.</title>
        <authorList>
            <person name="Wushke S.T."/>
            <person name="Zhang X."/>
            <person name="Fristensky B."/>
            <person name="Wilkins J.A."/>
            <person name="Levin D.B."/>
            <person name="Sparling R."/>
        </authorList>
    </citation>
    <scope>NUCLEOTIDE SEQUENCE [LARGE SCALE GENOMIC DNA]</scope>
    <source>
        <strain evidence="1 2">GB1</strain>
    </source>
</reference>
<dbReference type="EMBL" id="AZRV01000035">
    <property type="protein sequence ID" value="RKO61855.1"/>
    <property type="molecule type" value="Genomic_DNA"/>
</dbReference>